<feature type="binding site" evidence="7">
    <location>
        <position position="147"/>
    </location>
    <ligand>
        <name>substrate</name>
    </ligand>
</feature>
<dbReference type="Gene3D" id="3.20.20.70">
    <property type="entry name" value="Aldolase class I"/>
    <property type="match status" value="1"/>
</dbReference>
<dbReference type="AlphaFoldDB" id="Q0W648"/>
<dbReference type="HAMAP" id="MF_00147_A">
    <property type="entry name" value="TIM_A"/>
    <property type="match status" value="1"/>
</dbReference>
<dbReference type="Proteomes" id="UP000000663">
    <property type="component" value="Chromosome"/>
</dbReference>
<feature type="binding site" evidence="7">
    <location>
        <position position="180"/>
    </location>
    <ligand>
        <name>substrate</name>
    </ligand>
</feature>
<dbReference type="PATRIC" id="fig|351160.9.peg.2096"/>
<comment type="subunit">
    <text evidence="6 7">Homotetramer; dimer of dimers.</text>
</comment>
<dbReference type="NCBIfam" id="TIGR00419">
    <property type="entry name" value="tim"/>
    <property type="match status" value="1"/>
</dbReference>
<keyword evidence="4 7" id="KW-0324">Glycolysis</keyword>
<comment type="pathway">
    <text evidence="7">Carbohydrate biosynthesis; gluconeogenesis.</text>
</comment>
<dbReference type="GO" id="GO:0006094">
    <property type="term" value="P:gluconeogenesis"/>
    <property type="evidence" value="ECO:0007669"/>
    <property type="project" value="UniProtKB-UniRule"/>
</dbReference>
<keyword evidence="5 7" id="KW-0413">Isomerase</keyword>
<comment type="similarity">
    <text evidence="7">Belongs to the triosephosphate isomerase family.</text>
</comment>
<proteinExistence type="inferred from homology"/>
<feature type="binding site" evidence="7">
    <location>
        <begin position="201"/>
        <end position="202"/>
    </location>
    <ligand>
        <name>substrate</name>
    </ligand>
</feature>
<evidence type="ECO:0000256" key="3">
    <source>
        <dbReference type="ARBA" id="ARBA00022490"/>
    </source>
</evidence>
<evidence type="ECO:0000256" key="6">
    <source>
        <dbReference type="ARBA" id="ARBA00044762"/>
    </source>
</evidence>
<dbReference type="SUPFAM" id="SSF51351">
    <property type="entry name" value="Triosephosphate isomerase (TIM)"/>
    <property type="match status" value="1"/>
</dbReference>
<comment type="function">
    <text evidence="7">Involved in the gluconeogenesis. Catalyzes stereospecifically the conversion of dihydroxyacetone phosphate (DHAP) to D-glyceraldehyde-3-phosphate (G3P).</text>
</comment>
<feature type="active site" description="Proton acceptor" evidence="7">
    <location>
        <position position="142"/>
    </location>
</feature>
<dbReference type="STRING" id="351160.RCIX770"/>
<evidence type="ECO:0000256" key="5">
    <source>
        <dbReference type="ARBA" id="ARBA00023235"/>
    </source>
</evidence>
<dbReference type="UniPathway" id="UPA00109">
    <property type="reaction ID" value="UER00189"/>
</dbReference>
<accession>Q0W648</accession>
<protein>
    <recommendedName>
        <fullName evidence="1 7">Triosephosphate isomerase</fullName>
        <shortName evidence="7">TIM</shortName>
        <shortName evidence="7">TPI</shortName>
        <ecNumber evidence="7">5.3.1.1</ecNumber>
    </recommendedName>
    <alternativeName>
        <fullName evidence="7">Triose-phosphate isomerase</fullName>
    </alternativeName>
</protein>
<evidence type="ECO:0000256" key="7">
    <source>
        <dbReference type="HAMAP-Rule" id="MF_00147"/>
    </source>
</evidence>
<comment type="pathway">
    <text evidence="7">Carbohydrate degradation; glycolysis; D-glyceraldehyde 3-phosphate from glycerone phosphate: step 1/1.</text>
</comment>
<dbReference type="OrthoDB" id="9465at2157"/>
<dbReference type="InterPro" id="IPR000652">
    <property type="entry name" value="Triosephosphate_isomerase"/>
</dbReference>
<dbReference type="Pfam" id="PF00121">
    <property type="entry name" value="TIM"/>
    <property type="match status" value="1"/>
</dbReference>
<evidence type="ECO:0000256" key="1">
    <source>
        <dbReference type="ARBA" id="ARBA00019397"/>
    </source>
</evidence>
<sequence>MPAKEPVIILNYKTYTESMGEQGRKLTWMAMEVMKETGVRIVACPQLPEMYHHKNLDIEIFAQHVDPIEPGGHTGHILPEALKCAGATGTLINHSEDRMPADQIRKCVELCRKHGLTSVVCAESVEKVKEVAAFKPDYIAIEPPELIGSGIPVSKANPDIVRNSVNAVTDPEIKVLCGAGISTGDDVKAALALGTHGVLLASGVVKAKDPKKALYDLVSLIAPKTVTG</sequence>
<dbReference type="NCBIfam" id="NF003302">
    <property type="entry name" value="PRK04302.1"/>
    <property type="match status" value="1"/>
</dbReference>
<dbReference type="GO" id="GO:0004807">
    <property type="term" value="F:triose-phosphate isomerase activity"/>
    <property type="evidence" value="ECO:0007669"/>
    <property type="project" value="UniProtKB-UniRule"/>
</dbReference>
<dbReference type="GO" id="GO:0005737">
    <property type="term" value="C:cytoplasm"/>
    <property type="evidence" value="ECO:0007669"/>
    <property type="project" value="UniProtKB-SubCell"/>
</dbReference>
<dbReference type="PROSITE" id="PS51440">
    <property type="entry name" value="TIM_2"/>
    <property type="match status" value="1"/>
</dbReference>
<comment type="subcellular location">
    <subcellularLocation>
        <location evidence="7">Cytoplasm</location>
    </subcellularLocation>
</comment>
<evidence type="ECO:0000313" key="9">
    <source>
        <dbReference type="Proteomes" id="UP000000663"/>
    </source>
</evidence>
<dbReference type="eggNOG" id="arCOG01087">
    <property type="taxonomic scope" value="Archaea"/>
</dbReference>
<gene>
    <name evidence="8" type="primary">tpi</name>
    <name evidence="7" type="synonym">tpiA</name>
    <name evidence="8" type="ORF">RCIX770</name>
</gene>
<evidence type="ECO:0000256" key="2">
    <source>
        <dbReference type="ARBA" id="ARBA00022432"/>
    </source>
</evidence>
<dbReference type="InterPro" id="IPR022891">
    <property type="entry name" value="Triosephosphate_isomerase_arc"/>
</dbReference>
<keyword evidence="9" id="KW-1185">Reference proteome</keyword>
<dbReference type="UniPathway" id="UPA00138"/>
<dbReference type="EMBL" id="AM114193">
    <property type="protein sequence ID" value="CAJ36145.1"/>
    <property type="molecule type" value="Genomic_DNA"/>
</dbReference>
<feature type="active site" description="Electrophile" evidence="7">
    <location>
        <position position="94"/>
    </location>
</feature>
<dbReference type="KEGG" id="rci:RCIX770"/>
<evidence type="ECO:0000313" key="8">
    <source>
        <dbReference type="EMBL" id="CAJ36145.1"/>
    </source>
</evidence>
<comment type="catalytic activity">
    <reaction evidence="7">
        <text>D-glyceraldehyde 3-phosphate = dihydroxyacetone phosphate</text>
        <dbReference type="Rhea" id="RHEA:18585"/>
        <dbReference type="ChEBI" id="CHEBI:57642"/>
        <dbReference type="ChEBI" id="CHEBI:59776"/>
        <dbReference type="EC" id="5.3.1.1"/>
    </reaction>
</comment>
<keyword evidence="3 7" id="KW-0963">Cytoplasm</keyword>
<feature type="binding site" evidence="7">
    <location>
        <begin position="11"/>
        <end position="13"/>
    </location>
    <ligand>
        <name>substrate</name>
    </ligand>
</feature>
<dbReference type="GO" id="GO:0006096">
    <property type="term" value="P:glycolytic process"/>
    <property type="evidence" value="ECO:0007669"/>
    <property type="project" value="UniProtKB-UniRule"/>
</dbReference>
<dbReference type="EC" id="5.3.1.1" evidence="7"/>
<evidence type="ECO:0000256" key="4">
    <source>
        <dbReference type="ARBA" id="ARBA00023152"/>
    </source>
</evidence>
<dbReference type="InterPro" id="IPR035990">
    <property type="entry name" value="TIM_sf"/>
</dbReference>
<reference evidence="8 9" key="1">
    <citation type="journal article" date="2006" name="Science">
        <title>Genome of rice cluster I archaea -- the key methane producers in the rice rhizosphere.</title>
        <authorList>
            <person name="Erkel C."/>
            <person name="Kube M."/>
            <person name="Reinhardt R."/>
            <person name="Liesack W."/>
        </authorList>
    </citation>
    <scope>NUCLEOTIDE SEQUENCE [LARGE SCALE GENOMIC DNA]</scope>
    <source>
        <strain evidence="9">DSM 22066 / NBRC 105507 / MRE50</strain>
    </source>
</reference>
<dbReference type="CDD" id="cd00311">
    <property type="entry name" value="TIM"/>
    <property type="match status" value="1"/>
</dbReference>
<name>Q0W648_METAR</name>
<organism evidence="8 9">
    <name type="scientific">Methanocella arvoryzae (strain DSM 22066 / NBRC 105507 / MRE50)</name>
    <dbReference type="NCBI Taxonomy" id="351160"/>
    <lineage>
        <taxon>Archaea</taxon>
        <taxon>Methanobacteriati</taxon>
        <taxon>Methanobacteriota</taxon>
        <taxon>Stenosarchaea group</taxon>
        <taxon>Methanomicrobia</taxon>
        <taxon>Methanocellales</taxon>
        <taxon>Methanocellaceae</taxon>
        <taxon>Methanocella</taxon>
    </lineage>
</organism>
<dbReference type="InterPro" id="IPR013785">
    <property type="entry name" value="Aldolase_TIM"/>
</dbReference>
<keyword evidence="2 7" id="KW-0312">Gluconeogenesis</keyword>
<dbReference type="FunFam" id="3.20.20.70:FF:000223">
    <property type="entry name" value="Triosephosphate isomerase"/>
    <property type="match status" value="1"/>
</dbReference>